<dbReference type="AlphaFoldDB" id="A0A2S0VTL8"/>
<reference evidence="4 5" key="1">
    <citation type="submission" date="2018-01" db="EMBL/GenBank/DDBJ databases">
        <title>Genome sequence of a Cantenovulum-like bacteria.</title>
        <authorList>
            <person name="Tan W.R."/>
            <person name="Lau N.-S."/>
            <person name="Go F."/>
            <person name="Amirul A.-A.A."/>
        </authorList>
    </citation>
    <scope>NUCLEOTIDE SEQUENCE [LARGE SCALE GENOMIC DNA]</scope>
    <source>
        <strain evidence="4 5">CCB-QB4</strain>
    </source>
</reference>
<dbReference type="PANTHER" id="PTHR38772">
    <property type="match status" value="1"/>
</dbReference>
<organism evidence="4 5">
    <name type="scientific">Saccharobesus litoralis</name>
    <dbReference type="NCBI Taxonomy" id="2172099"/>
    <lineage>
        <taxon>Bacteria</taxon>
        <taxon>Pseudomonadati</taxon>
        <taxon>Pseudomonadota</taxon>
        <taxon>Gammaproteobacteria</taxon>
        <taxon>Alteromonadales</taxon>
        <taxon>Alteromonadaceae</taxon>
        <taxon>Saccharobesus</taxon>
    </lineage>
</organism>
<comment type="subcellular location">
    <subcellularLocation>
        <location evidence="1">Cytoplasm</location>
        <location evidence="1">Nucleoid</location>
    </subcellularLocation>
</comment>
<dbReference type="GO" id="GO:0003727">
    <property type="term" value="F:single-stranded RNA binding"/>
    <property type="evidence" value="ECO:0007669"/>
    <property type="project" value="TreeGrafter"/>
</dbReference>
<evidence type="ECO:0000313" key="5">
    <source>
        <dbReference type="Proteomes" id="UP000244441"/>
    </source>
</evidence>
<keyword evidence="5" id="KW-1185">Reference proteome</keyword>
<dbReference type="PANTHER" id="PTHR38772:SF1">
    <property type="entry name" value="NUCLEOID-ASSOCIATED PROTEIN YEJK"/>
    <property type="match status" value="1"/>
</dbReference>
<evidence type="ECO:0000256" key="1">
    <source>
        <dbReference type="ARBA" id="ARBA00004453"/>
    </source>
</evidence>
<dbReference type="GO" id="GO:0043590">
    <property type="term" value="C:bacterial nucleoid"/>
    <property type="evidence" value="ECO:0007669"/>
    <property type="project" value="TreeGrafter"/>
</dbReference>
<keyword evidence="3" id="KW-0963">Cytoplasm</keyword>
<dbReference type="InterPro" id="IPR007358">
    <property type="entry name" value="Nucleoid_associated_NdpA"/>
</dbReference>
<comment type="similarity">
    <text evidence="2">Belongs to the YejK family.</text>
</comment>
<dbReference type="KEGG" id="cate:C2869_13760"/>
<accession>A0A2S0VTL8</accession>
<evidence type="ECO:0008006" key="6">
    <source>
        <dbReference type="Google" id="ProtNLM"/>
    </source>
</evidence>
<dbReference type="EMBL" id="CP026604">
    <property type="protein sequence ID" value="AWB67440.1"/>
    <property type="molecule type" value="Genomic_DNA"/>
</dbReference>
<dbReference type="OrthoDB" id="9131762at2"/>
<dbReference type="GO" id="GO:0003690">
    <property type="term" value="F:double-stranded DNA binding"/>
    <property type="evidence" value="ECO:0007669"/>
    <property type="project" value="TreeGrafter"/>
</dbReference>
<evidence type="ECO:0000313" key="4">
    <source>
        <dbReference type="EMBL" id="AWB67440.1"/>
    </source>
</evidence>
<dbReference type="Pfam" id="PF04245">
    <property type="entry name" value="NA37"/>
    <property type="match status" value="1"/>
</dbReference>
<evidence type="ECO:0000256" key="2">
    <source>
        <dbReference type="ARBA" id="ARBA00009035"/>
    </source>
</evidence>
<protein>
    <recommendedName>
        <fullName evidence="6">Nucleoid-associated protein</fullName>
    </recommendedName>
</protein>
<name>A0A2S0VTL8_9ALTE</name>
<sequence>MSITSAQIFFNRLIISDAQVKLQLEDASIVDGQTAEYLAEAVHQSFTKKGQKDYCQFSEQSAAAELLTQQPSNSELAKAIFAAICQSVDLDAPPAESILVVACYQYLASNYVLAAVLGVKDSVQLSENISAERSQYLDIANIQLAVQIDLSEYNVNPDSERAIAYIKGRVGRSVNDFMSDALGIEPKMNAKDATQKLIQSVEAFIADGESNSEQAASVREVTLDVMKQASEVGDFVQVQALSEEIEEKTGLAGFYEKAAEDEEFNETCPVYLTASKSLQKFFGQGGGMSLSFNRDMLGEYVHFDPIAKTLKFTKLPPNLLDALEKASK</sequence>
<evidence type="ECO:0000256" key="3">
    <source>
        <dbReference type="ARBA" id="ARBA00022490"/>
    </source>
</evidence>
<dbReference type="Proteomes" id="UP000244441">
    <property type="component" value="Chromosome"/>
</dbReference>
<proteinExistence type="inferred from homology"/>
<dbReference type="RefSeq" id="WP_108603487.1">
    <property type="nucleotide sequence ID" value="NZ_CP026604.1"/>
</dbReference>
<gene>
    <name evidence="4" type="ORF">C2869_13760</name>
</gene>